<name>A0ABQ6I0K9_9MICO</name>
<protein>
    <submittedName>
        <fullName evidence="8">GntR family transcriptional regulator</fullName>
    </submittedName>
</protein>
<dbReference type="PROSITE" id="PS50949">
    <property type="entry name" value="HTH_GNTR"/>
    <property type="match status" value="1"/>
</dbReference>
<feature type="domain" description="HTH gntR-type" evidence="7">
    <location>
        <begin position="23"/>
        <end position="91"/>
    </location>
</feature>
<comment type="similarity">
    <text evidence="1">In the C-terminal section; belongs to the class-I pyridoxal-phosphate-dependent aminotransferase family.</text>
</comment>
<dbReference type="InterPro" id="IPR000524">
    <property type="entry name" value="Tscrpt_reg_HTH_GntR"/>
</dbReference>
<dbReference type="InterPro" id="IPR015424">
    <property type="entry name" value="PyrdxlP-dep_Trfase"/>
</dbReference>
<keyword evidence="2" id="KW-0663">Pyridoxal phosphate</keyword>
<dbReference type="SMART" id="SM00345">
    <property type="entry name" value="HTH_GNTR"/>
    <property type="match status" value="1"/>
</dbReference>
<dbReference type="CDD" id="cd07377">
    <property type="entry name" value="WHTH_GntR"/>
    <property type="match status" value="1"/>
</dbReference>
<evidence type="ECO:0000313" key="9">
    <source>
        <dbReference type="Proteomes" id="UP001157091"/>
    </source>
</evidence>
<dbReference type="PANTHER" id="PTHR46577:SF1">
    <property type="entry name" value="HTH-TYPE TRANSCRIPTIONAL REGULATORY PROTEIN GABR"/>
    <property type="match status" value="1"/>
</dbReference>
<evidence type="ECO:0000259" key="7">
    <source>
        <dbReference type="PROSITE" id="PS50949"/>
    </source>
</evidence>
<evidence type="ECO:0000313" key="8">
    <source>
        <dbReference type="EMBL" id="GMA24281.1"/>
    </source>
</evidence>
<dbReference type="RefSeq" id="WP_284293126.1">
    <property type="nucleotide sequence ID" value="NZ_BSUK01000001.1"/>
</dbReference>
<keyword evidence="3" id="KW-0805">Transcription regulation</keyword>
<dbReference type="SUPFAM" id="SSF46785">
    <property type="entry name" value="Winged helix' DNA-binding domain"/>
    <property type="match status" value="1"/>
</dbReference>
<reference evidence="9" key="1">
    <citation type="journal article" date="2019" name="Int. J. Syst. Evol. Microbiol.">
        <title>The Global Catalogue of Microorganisms (GCM) 10K type strain sequencing project: providing services to taxonomists for standard genome sequencing and annotation.</title>
        <authorList>
            <consortium name="The Broad Institute Genomics Platform"/>
            <consortium name="The Broad Institute Genome Sequencing Center for Infectious Disease"/>
            <person name="Wu L."/>
            <person name="Ma J."/>
        </authorList>
    </citation>
    <scope>NUCLEOTIDE SEQUENCE [LARGE SCALE GENOMIC DNA]</scope>
    <source>
        <strain evidence="9">NBRC 106348</strain>
    </source>
</reference>
<dbReference type="PANTHER" id="PTHR46577">
    <property type="entry name" value="HTH-TYPE TRANSCRIPTIONAL REGULATORY PROTEIN GABR"/>
    <property type="match status" value="1"/>
</dbReference>
<evidence type="ECO:0000256" key="3">
    <source>
        <dbReference type="ARBA" id="ARBA00023015"/>
    </source>
</evidence>
<dbReference type="Pfam" id="PF00155">
    <property type="entry name" value="Aminotran_1_2"/>
    <property type="match status" value="1"/>
</dbReference>
<evidence type="ECO:0000256" key="6">
    <source>
        <dbReference type="SAM" id="MobiDB-lite"/>
    </source>
</evidence>
<dbReference type="SUPFAM" id="SSF53383">
    <property type="entry name" value="PLP-dependent transferases"/>
    <property type="match status" value="1"/>
</dbReference>
<dbReference type="EMBL" id="BSUK01000001">
    <property type="protein sequence ID" value="GMA24281.1"/>
    <property type="molecule type" value="Genomic_DNA"/>
</dbReference>
<evidence type="ECO:0000256" key="2">
    <source>
        <dbReference type="ARBA" id="ARBA00022898"/>
    </source>
</evidence>
<gene>
    <name evidence="8" type="ORF">GCM10025864_20400</name>
</gene>
<feature type="compositionally biased region" description="Pro residues" evidence="6">
    <location>
        <begin position="91"/>
        <end position="101"/>
    </location>
</feature>
<dbReference type="CDD" id="cd00609">
    <property type="entry name" value="AAT_like"/>
    <property type="match status" value="1"/>
</dbReference>
<dbReference type="Proteomes" id="UP001157091">
    <property type="component" value="Unassembled WGS sequence"/>
</dbReference>
<keyword evidence="4" id="KW-0238">DNA-binding</keyword>
<feature type="region of interest" description="Disordered" evidence="6">
    <location>
        <begin position="86"/>
        <end position="119"/>
    </location>
</feature>
<dbReference type="InterPro" id="IPR015421">
    <property type="entry name" value="PyrdxlP-dep_Trfase_major"/>
</dbReference>
<dbReference type="Gene3D" id="1.10.10.10">
    <property type="entry name" value="Winged helix-like DNA-binding domain superfamily/Winged helix DNA-binding domain"/>
    <property type="match status" value="1"/>
</dbReference>
<accession>A0ABQ6I0K9</accession>
<keyword evidence="5" id="KW-0804">Transcription</keyword>
<dbReference type="InterPro" id="IPR051446">
    <property type="entry name" value="HTH_trans_reg/aminotransferase"/>
</dbReference>
<proteinExistence type="inferred from homology"/>
<organism evidence="8 9">
    <name type="scientific">Luteimicrobium album</name>
    <dbReference type="NCBI Taxonomy" id="1054550"/>
    <lineage>
        <taxon>Bacteria</taxon>
        <taxon>Bacillati</taxon>
        <taxon>Actinomycetota</taxon>
        <taxon>Actinomycetes</taxon>
        <taxon>Micrococcales</taxon>
        <taxon>Luteimicrobium</taxon>
    </lineage>
</organism>
<evidence type="ECO:0000256" key="4">
    <source>
        <dbReference type="ARBA" id="ARBA00023125"/>
    </source>
</evidence>
<sequence>MTETWATRAGLDLFLDPGAARGTRPRRALEDALRDAVRTGRLAPGTRVPSSRTLAADLGIARNTVAEVYGQLVAEGWFEARVGAGTWVGEPPRPAPRPAPPSRATRRTTDLRAGLPDGTQLPRGVWAGATRRALATLGPDDLGYTPRVGLPGLRAQVAEYVGRTRGVVATPDDVVVTTGFSETLALVCAALRASGARRLAIEEYGHEAHRAIVRASGLELQVLPVDEDGARVDLLDADAVLLTPAHQFPTGVPLAPARRVAVARWAEATDGLVVEDDYDGELRYDRRPVGALQALAPGHVVYAGTANKAFSPALGIGWAVGPGWLVAELDRLRAASGVRSDGLAQAVLADLLATHAYDRHVRRVRASYRDRRARLAAALADRVPDARLRGLPAGLHVVVELPDGVRASEAVAAGERHGVRFEALADFRAGGPGSGDPSDADERCVVVGFGAPPASGYAAAIDATVAVLAEAVRRSARPRGPRTSPR</sequence>
<dbReference type="Pfam" id="PF00392">
    <property type="entry name" value="GntR"/>
    <property type="match status" value="1"/>
</dbReference>
<dbReference type="InterPro" id="IPR036388">
    <property type="entry name" value="WH-like_DNA-bd_sf"/>
</dbReference>
<keyword evidence="9" id="KW-1185">Reference proteome</keyword>
<evidence type="ECO:0000256" key="5">
    <source>
        <dbReference type="ARBA" id="ARBA00023163"/>
    </source>
</evidence>
<comment type="caution">
    <text evidence="8">The sequence shown here is derived from an EMBL/GenBank/DDBJ whole genome shotgun (WGS) entry which is preliminary data.</text>
</comment>
<dbReference type="InterPro" id="IPR036390">
    <property type="entry name" value="WH_DNA-bd_sf"/>
</dbReference>
<dbReference type="Gene3D" id="3.40.640.10">
    <property type="entry name" value="Type I PLP-dependent aspartate aminotransferase-like (Major domain)"/>
    <property type="match status" value="1"/>
</dbReference>
<dbReference type="InterPro" id="IPR004839">
    <property type="entry name" value="Aminotransferase_I/II_large"/>
</dbReference>
<evidence type="ECO:0000256" key="1">
    <source>
        <dbReference type="ARBA" id="ARBA00005384"/>
    </source>
</evidence>